<name>A0A6L2JME8_TANCI</name>
<sequence length="85" mass="9889">MTTLAEFMIIVGANNRPPMLDKSLYDSWKIRIEFYMENKENGRIILDLVQNGPLIWPTIVQEDGATRKTTYVELYATEKLQADCY</sequence>
<gene>
    <name evidence="1" type="ORF">Tci_010114</name>
</gene>
<organism evidence="1">
    <name type="scientific">Tanacetum cinerariifolium</name>
    <name type="common">Dalmatian daisy</name>
    <name type="synonym">Chrysanthemum cinerariifolium</name>
    <dbReference type="NCBI Taxonomy" id="118510"/>
    <lineage>
        <taxon>Eukaryota</taxon>
        <taxon>Viridiplantae</taxon>
        <taxon>Streptophyta</taxon>
        <taxon>Embryophyta</taxon>
        <taxon>Tracheophyta</taxon>
        <taxon>Spermatophyta</taxon>
        <taxon>Magnoliopsida</taxon>
        <taxon>eudicotyledons</taxon>
        <taxon>Gunneridae</taxon>
        <taxon>Pentapetalae</taxon>
        <taxon>asterids</taxon>
        <taxon>campanulids</taxon>
        <taxon>Asterales</taxon>
        <taxon>Asteraceae</taxon>
        <taxon>Asteroideae</taxon>
        <taxon>Anthemideae</taxon>
        <taxon>Anthemidinae</taxon>
        <taxon>Tanacetum</taxon>
    </lineage>
</organism>
<proteinExistence type="predicted"/>
<protein>
    <recommendedName>
        <fullName evidence="2">Integrase, catalytic region, zinc finger, CCHC-type, peptidase aspartic, catalytic</fullName>
    </recommendedName>
</protein>
<accession>A0A6L2JME8</accession>
<dbReference type="AlphaFoldDB" id="A0A6L2JME8"/>
<reference evidence="1" key="1">
    <citation type="journal article" date="2019" name="Sci. Rep.">
        <title>Draft genome of Tanacetum cinerariifolium, the natural source of mosquito coil.</title>
        <authorList>
            <person name="Yamashiro T."/>
            <person name="Shiraishi A."/>
            <person name="Satake H."/>
            <person name="Nakayama K."/>
        </authorList>
    </citation>
    <scope>NUCLEOTIDE SEQUENCE</scope>
</reference>
<evidence type="ECO:0008006" key="2">
    <source>
        <dbReference type="Google" id="ProtNLM"/>
    </source>
</evidence>
<evidence type="ECO:0000313" key="1">
    <source>
        <dbReference type="EMBL" id="GEU38136.1"/>
    </source>
</evidence>
<dbReference type="EMBL" id="BKCJ010001016">
    <property type="protein sequence ID" value="GEU38136.1"/>
    <property type="molecule type" value="Genomic_DNA"/>
</dbReference>
<comment type="caution">
    <text evidence="1">The sequence shown here is derived from an EMBL/GenBank/DDBJ whole genome shotgun (WGS) entry which is preliminary data.</text>
</comment>